<feature type="domain" description="MsrB" evidence="8">
    <location>
        <begin position="13"/>
        <end position="135"/>
    </location>
</feature>
<dbReference type="EC" id="1.8.4.12" evidence="3"/>
<accession>A0A1G8S801</accession>
<dbReference type="NCBIfam" id="TIGR00357">
    <property type="entry name" value="peptide-methionine (R)-S-oxide reductase MsrB"/>
    <property type="match status" value="1"/>
</dbReference>
<dbReference type="PROSITE" id="PS51790">
    <property type="entry name" value="MSRB"/>
    <property type="match status" value="1"/>
</dbReference>
<organism evidence="9 10">
    <name type="scientific">Halovenus aranensis</name>
    <dbReference type="NCBI Taxonomy" id="890420"/>
    <lineage>
        <taxon>Archaea</taxon>
        <taxon>Methanobacteriati</taxon>
        <taxon>Methanobacteriota</taxon>
        <taxon>Stenosarchaea group</taxon>
        <taxon>Halobacteria</taxon>
        <taxon>Halobacteriales</taxon>
        <taxon>Haloarculaceae</taxon>
        <taxon>Halovenus</taxon>
    </lineage>
</organism>
<keyword evidence="5" id="KW-0862">Zinc</keyword>
<evidence type="ECO:0000256" key="6">
    <source>
        <dbReference type="ARBA" id="ARBA00023002"/>
    </source>
</evidence>
<evidence type="ECO:0000313" key="10">
    <source>
        <dbReference type="Proteomes" id="UP000198856"/>
    </source>
</evidence>
<dbReference type="InterPro" id="IPR002579">
    <property type="entry name" value="Met_Sox_Rdtase_MsrB_dom"/>
</dbReference>
<protein>
    <recommendedName>
        <fullName evidence="3">peptide-methionine (R)-S-oxide reductase</fullName>
        <ecNumber evidence="3">1.8.4.12</ecNumber>
    </recommendedName>
</protein>
<keyword evidence="4" id="KW-0479">Metal-binding</keyword>
<dbReference type="PANTHER" id="PTHR10173">
    <property type="entry name" value="METHIONINE SULFOXIDE REDUCTASE"/>
    <property type="match status" value="1"/>
</dbReference>
<comment type="cofactor">
    <cofactor evidence="1">
        <name>Zn(2+)</name>
        <dbReference type="ChEBI" id="CHEBI:29105"/>
    </cofactor>
</comment>
<dbReference type="GO" id="GO:0046872">
    <property type="term" value="F:metal ion binding"/>
    <property type="evidence" value="ECO:0007669"/>
    <property type="project" value="UniProtKB-KW"/>
</dbReference>
<dbReference type="GO" id="GO:0005737">
    <property type="term" value="C:cytoplasm"/>
    <property type="evidence" value="ECO:0007669"/>
    <property type="project" value="TreeGrafter"/>
</dbReference>
<dbReference type="STRING" id="890420.SAMN05216226_101335"/>
<dbReference type="RefSeq" id="WP_092698749.1">
    <property type="nucleotide sequence ID" value="NZ_FNFC01000001.1"/>
</dbReference>
<dbReference type="Gene3D" id="2.170.150.20">
    <property type="entry name" value="Peptide methionine sulfoxide reductase"/>
    <property type="match status" value="1"/>
</dbReference>
<comment type="similarity">
    <text evidence="2">Belongs to the MsrB Met sulfoxide reductase family.</text>
</comment>
<dbReference type="GO" id="GO:0030091">
    <property type="term" value="P:protein repair"/>
    <property type="evidence" value="ECO:0007669"/>
    <property type="project" value="InterPro"/>
</dbReference>
<dbReference type="InterPro" id="IPR011057">
    <property type="entry name" value="Mss4-like_sf"/>
</dbReference>
<evidence type="ECO:0000256" key="1">
    <source>
        <dbReference type="ARBA" id="ARBA00001947"/>
    </source>
</evidence>
<reference evidence="9 10" key="1">
    <citation type="submission" date="2016-10" db="EMBL/GenBank/DDBJ databases">
        <authorList>
            <person name="de Groot N.N."/>
        </authorList>
    </citation>
    <scope>NUCLEOTIDE SEQUENCE [LARGE SCALE GENOMIC DNA]</scope>
    <source>
        <strain evidence="9 10">IBRC-M10015</strain>
    </source>
</reference>
<dbReference type="FunFam" id="2.170.150.20:FF:000001">
    <property type="entry name" value="Peptide methionine sulfoxide reductase MsrB"/>
    <property type="match status" value="1"/>
</dbReference>
<dbReference type="Pfam" id="PF01641">
    <property type="entry name" value="SelR"/>
    <property type="match status" value="1"/>
</dbReference>
<keyword evidence="6" id="KW-0560">Oxidoreductase</keyword>
<name>A0A1G8S801_9EURY</name>
<dbReference type="GO" id="GO:0006979">
    <property type="term" value="P:response to oxidative stress"/>
    <property type="evidence" value="ECO:0007669"/>
    <property type="project" value="InterPro"/>
</dbReference>
<keyword evidence="10" id="KW-1185">Reference proteome</keyword>
<comment type="catalytic activity">
    <reaction evidence="7">
        <text>L-methionyl-[protein] + [thioredoxin]-disulfide + H2O = L-methionyl-(R)-S-oxide-[protein] + [thioredoxin]-dithiol</text>
        <dbReference type="Rhea" id="RHEA:24164"/>
        <dbReference type="Rhea" id="RHEA-COMP:10698"/>
        <dbReference type="Rhea" id="RHEA-COMP:10700"/>
        <dbReference type="Rhea" id="RHEA-COMP:12313"/>
        <dbReference type="Rhea" id="RHEA-COMP:12314"/>
        <dbReference type="ChEBI" id="CHEBI:15377"/>
        <dbReference type="ChEBI" id="CHEBI:16044"/>
        <dbReference type="ChEBI" id="CHEBI:29950"/>
        <dbReference type="ChEBI" id="CHEBI:45764"/>
        <dbReference type="ChEBI" id="CHEBI:50058"/>
        <dbReference type="EC" id="1.8.4.12"/>
    </reaction>
</comment>
<dbReference type="OrthoDB" id="5961at2157"/>
<sequence>MSEHDTDSVPEHEEEWQDILTDEEYKILREGDTEPRFSGELLDIDEAGVFSCKACGAELFHSEQKYDSGSGWPSFFDVLEEGNIATDVDTSHGMRRTEAICARCESHLGHIFDDGPDPTGQRYCINSASLEFEPDEE</sequence>
<dbReference type="Proteomes" id="UP000198856">
    <property type="component" value="Unassembled WGS sequence"/>
</dbReference>
<proteinExistence type="inferred from homology"/>
<dbReference type="PANTHER" id="PTHR10173:SF52">
    <property type="entry name" value="METHIONINE-R-SULFOXIDE REDUCTASE B1"/>
    <property type="match status" value="1"/>
</dbReference>
<dbReference type="AlphaFoldDB" id="A0A1G8S801"/>
<evidence type="ECO:0000256" key="4">
    <source>
        <dbReference type="ARBA" id="ARBA00022723"/>
    </source>
</evidence>
<evidence type="ECO:0000256" key="7">
    <source>
        <dbReference type="ARBA" id="ARBA00048488"/>
    </source>
</evidence>
<dbReference type="EMBL" id="FNFC01000001">
    <property type="protein sequence ID" value="SDJ25313.1"/>
    <property type="molecule type" value="Genomic_DNA"/>
</dbReference>
<gene>
    <name evidence="9" type="ORF">SAMN05216226_101335</name>
</gene>
<evidence type="ECO:0000256" key="5">
    <source>
        <dbReference type="ARBA" id="ARBA00022833"/>
    </source>
</evidence>
<dbReference type="SUPFAM" id="SSF51316">
    <property type="entry name" value="Mss4-like"/>
    <property type="match status" value="1"/>
</dbReference>
<evidence type="ECO:0000256" key="3">
    <source>
        <dbReference type="ARBA" id="ARBA00012499"/>
    </source>
</evidence>
<dbReference type="GO" id="GO:0033743">
    <property type="term" value="F:peptide-methionine (R)-S-oxide reductase activity"/>
    <property type="evidence" value="ECO:0007669"/>
    <property type="project" value="UniProtKB-EC"/>
</dbReference>
<dbReference type="InterPro" id="IPR028427">
    <property type="entry name" value="Met_Sox_Rdtase_MsrB"/>
</dbReference>
<evidence type="ECO:0000313" key="9">
    <source>
        <dbReference type="EMBL" id="SDJ25313.1"/>
    </source>
</evidence>
<evidence type="ECO:0000259" key="8">
    <source>
        <dbReference type="PROSITE" id="PS51790"/>
    </source>
</evidence>
<evidence type="ECO:0000256" key="2">
    <source>
        <dbReference type="ARBA" id="ARBA00007174"/>
    </source>
</evidence>